<dbReference type="InterPro" id="IPR006561">
    <property type="entry name" value="DZF_dom"/>
</dbReference>
<protein>
    <submittedName>
        <fullName evidence="6">Interleukin enhancer-binding factor 2</fullName>
    </submittedName>
</protein>
<organism evidence="6 7">
    <name type="scientific">Sciurus carolinensis</name>
    <name type="common">Eastern gray squirrel</name>
    <dbReference type="NCBI Taxonomy" id="30640"/>
    <lineage>
        <taxon>Eukaryota</taxon>
        <taxon>Metazoa</taxon>
        <taxon>Chordata</taxon>
        <taxon>Craniata</taxon>
        <taxon>Vertebrata</taxon>
        <taxon>Euteleostomi</taxon>
        <taxon>Mammalia</taxon>
        <taxon>Eutheria</taxon>
        <taxon>Euarchontoglires</taxon>
        <taxon>Glires</taxon>
        <taxon>Rodentia</taxon>
        <taxon>Sciuromorpha</taxon>
        <taxon>Sciuridae</taxon>
        <taxon>Sciurinae</taxon>
        <taxon>Sciurini</taxon>
        <taxon>Sciurus</taxon>
    </lineage>
</organism>
<dbReference type="FunFam" id="3.30.460.10:FF:000058">
    <property type="entry name" value="Interleukin enhancer-binding factor 2"/>
    <property type="match status" value="1"/>
</dbReference>
<evidence type="ECO:0000313" key="6">
    <source>
        <dbReference type="EMBL" id="MBZ3878315.1"/>
    </source>
</evidence>
<dbReference type="GO" id="GO:0003677">
    <property type="term" value="F:DNA binding"/>
    <property type="evidence" value="ECO:0007669"/>
    <property type="project" value="UniProtKB-KW"/>
</dbReference>
<dbReference type="PANTHER" id="PTHR46447:SF1">
    <property type="entry name" value="INTERLEUKIN ENHANCER-BINDING FACTOR 2"/>
    <property type="match status" value="1"/>
</dbReference>
<comment type="caution">
    <text evidence="6">The sequence shown here is derived from an EMBL/GenBank/DDBJ whole genome shotgun (WGS) entry which is preliminary data.</text>
</comment>
<dbReference type="Proteomes" id="UP001166674">
    <property type="component" value="Unassembled WGS sequence"/>
</dbReference>
<name>A0AA41MUC7_SCICA</name>
<keyword evidence="3" id="KW-0010">Activator</keyword>
<dbReference type="PROSITE" id="PS50152">
    <property type="entry name" value="25A_SYNTH_3"/>
    <property type="match status" value="1"/>
</dbReference>
<accession>A0AA41MUC7</accession>
<feature type="domain" description="DZF" evidence="5">
    <location>
        <begin position="1"/>
        <end position="93"/>
    </location>
</feature>
<evidence type="ECO:0000313" key="7">
    <source>
        <dbReference type="Proteomes" id="UP001166674"/>
    </source>
</evidence>
<evidence type="ECO:0000256" key="2">
    <source>
        <dbReference type="ARBA" id="ARBA00023125"/>
    </source>
</evidence>
<dbReference type="Gene3D" id="3.30.460.10">
    <property type="entry name" value="Beta Polymerase, domain 2"/>
    <property type="match status" value="1"/>
</dbReference>
<keyword evidence="4" id="KW-0804">Transcription</keyword>
<proteinExistence type="predicted"/>
<keyword evidence="2" id="KW-0238">DNA-binding</keyword>
<dbReference type="Pfam" id="PF07528">
    <property type="entry name" value="DZF_N"/>
    <property type="match status" value="1"/>
</dbReference>
<dbReference type="AlphaFoldDB" id="A0AA41MUC7"/>
<evidence type="ECO:0000256" key="3">
    <source>
        <dbReference type="ARBA" id="ARBA00023159"/>
    </source>
</evidence>
<evidence type="ECO:0000256" key="4">
    <source>
        <dbReference type="ARBA" id="ARBA00023163"/>
    </source>
</evidence>
<reference evidence="6" key="1">
    <citation type="submission" date="2020-03" db="EMBL/GenBank/DDBJ databases">
        <title>Studies in the Genomics of Life Span.</title>
        <authorList>
            <person name="Glass D."/>
        </authorList>
    </citation>
    <scope>NUCLEOTIDE SEQUENCE</scope>
    <source>
        <strain evidence="6">SUZIE</strain>
        <tissue evidence="6">Muscle</tissue>
    </source>
</reference>
<gene>
    <name evidence="6" type="ORF">SUZIE_147325</name>
</gene>
<dbReference type="EMBL" id="JAATJV010320800">
    <property type="protein sequence ID" value="MBZ3878315.1"/>
    <property type="molecule type" value="Genomic_DNA"/>
</dbReference>
<keyword evidence="1" id="KW-0805">Transcription regulation</keyword>
<dbReference type="GO" id="GO:0003725">
    <property type="term" value="F:double-stranded RNA binding"/>
    <property type="evidence" value="ECO:0007669"/>
    <property type="project" value="TreeGrafter"/>
</dbReference>
<sequence length="93" mass="9923">MTTGHNVADLVVTLKILPTLEALAALGEKVVESLRAQHPSEVLTMLNDETGLEISSSDAAVKILIMTVPPNLRKLGPELHLDIKVFQSALAAI</sequence>
<dbReference type="GO" id="GO:0071013">
    <property type="term" value="C:catalytic step 2 spliceosome"/>
    <property type="evidence" value="ECO:0007669"/>
    <property type="project" value="TreeGrafter"/>
</dbReference>
<dbReference type="InterPro" id="IPR043519">
    <property type="entry name" value="NT_sf"/>
</dbReference>
<dbReference type="InterPro" id="IPR052134">
    <property type="entry name" value="ILF2"/>
</dbReference>
<evidence type="ECO:0000256" key="1">
    <source>
        <dbReference type="ARBA" id="ARBA00023015"/>
    </source>
</evidence>
<dbReference type="InterPro" id="IPR049401">
    <property type="entry name" value="DZF_dom_N"/>
</dbReference>
<dbReference type="GO" id="GO:0045893">
    <property type="term" value="P:positive regulation of DNA-templated transcription"/>
    <property type="evidence" value="ECO:0007669"/>
    <property type="project" value="TreeGrafter"/>
</dbReference>
<evidence type="ECO:0000259" key="5">
    <source>
        <dbReference type="PROSITE" id="PS51703"/>
    </source>
</evidence>
<dbReference type="PANTHER" id="PTHR46447">
    <property type="entry name" value="INTERLEUKIN ENHANCER-BINDING FACTOR"/>
    <property type="match status" value="1"/>
</dbReference>
<keyword evidence="7" id="KW-1185">Reference proteome</keyword>
<dbReference type="PROSITE" id="PS51703">
    <property type="entry name" value="DZF"/>
    <property type="match status" value="1"/>
</dbReference>